<comment type="caution">
    <text evidence="1">The sequence shown here is derived from an EMBL/GenBank/DDBJ whole genome shotgun (WGS) entry which is preliminary data.</text>
</comment>
<evidence type="ECO:0000313" key="2">
    <source>
        <dbReference type="Proteomes" id="UP001059041"/>
    </source>
</evidence>
<evidence type="ECO:0000313" key="1">
    <source>
        <dbReference type="EMBL" id="KAI7804385.1"/>
    </source>
</evidence>
<dbReference type="EMBL" id="JAFHDT010000010">
    <property type="protein sequence ID" value="KAI7804385.1"/>
    <property type="molecule type" value="Genomic_DNA"/>
</dbReference>
<dbReference type="Proteomes" id="UP001059041">
    <property type="component" value="Linkage Group LG10"/>
</dbReference>
<reference evidence="1" key="1">
    <citation type="submission" date="2021-02" db="EMBL/GenBank/DDBJ databases">
        <title>Comparative genomics reveals that relaxation of natural selection precedes convergent phenotypic evolution of cavefish.</title>
        <authorList>
            <person name="Peng Z."/>
        </authorList>
    </citation>
    <scope>NUCLEOTIDE SEQUENCE</scope>
    <source>
        <tissue evidence="1">Muscle</tissue>
    </source>
</reference>
<protein>
    <submittedName>
        <fullName evidence="1">Uncharacterized protein</fullName>
    </submittedName>
</protein>
<sequence>MLFGLPRQIASQYIRSLQTWSVSHSVHCHVVPRVAVLMGLLGIAMSGYSSRQLALHHRPATART</sequence>
<proteinExistence type="predicted"/>
<name>A0A9W7TS79_TRIRA</name>
<gene>
    <name evidence="1" type="ORF">IRJ41_008098</name>
</gene>
<accession>A0A9W7TS79</accession>
<keyword evidence="2" id="KW-1185">Reference proteome</keyword>
<dbReference type="AlphaFoldDB" id="A0A9W7TS79"/>
<organism evidence="1 2">
    <name type="scientific">Triplophysa rosa</name>
    <name type="common">Cave loach</name>
    <dbReference type="NCBI Taxonomy" id="992332"/>
    <lineage>
        <taxon>Eukaryota</taxon>
        <taxon>Metazoa</taxon>
        <taxon>Chordata</taxon>
        <taxon>Craniata</taxon>
        <taxon>Vertebrata</taxon>
        <taxon>Euteleostomi</taxon>
        <taxon>Actinopterygii</taxon>
        <taxon>Neopterygii</taxon>
        <taxon>Teleostei</taxon>
        <taxon>Ostariophysi</taxon>
        <taxon>Cypriniformes</taxon>
        <taxon>Nemacheilidae</taxon>
        <taxon>Triplophysa</taxon>
    </lineage>
</organism>